<accession>A0A316CDZ9</accession>
<proteinExistence type="inferred from homology"/>
<evidence type="ECO:0000256" key="5">
    <source>
        <dbReference type="ARBA" id="ARBA00022519"/>
    </source>
</evidence>
<keyword evidence="8" id="KW-1278">Translocase</keyword>
<protein>
    <submittedName>
        <fullName evidence="11">Peptide/nickel transport system ATP-binding protein</fullName>
    </submittedName>
</protein>
<dbReference type="PANTHER" id="PTHR43297:SF14">
    <property type="entry name" value="ATPASE AAA-TYPE CORE DOMAIN-CONTAINING PROTEIN"/>
    <property type="match status" value="1"/>
</dbReference>
<comment type="caution">
    <text evidence="11">The sequence shown here is derived from an EMBL/GenBank/DDBJ whole genome shotgun (WGS) entry which is preliminary data.</text>
</comment>
<dbReference type="GO" id="GO:0005524">
    <property type="term" value="F:ATP binding"/>
    <property type="evidence" value="ECO:0007669"/>
    <property type="project" value="UniProtKB-KW"/>
</dbReference>
<dbReference type="PROSITE" id="PS50893">
    <property type="entry name" value="ABC_TRANSPORTER_2"/>
    <property type="match status" value="2"/>
</dbReference>
<feature type="domain" description="ABC transporter" evidence="10">
    <location>
        <begin position="282"/>
        <end position="521"/>
    </location>
</feature>
<name>A0A316CDZ9_PSESE</name>
<dbReference type="NCBIfam" id="NF007739">
    <property type="entry name" value="PRK10419.1"/>
    <property type="match status" value="2"/>
</dbReference>
<dbReference type="InterPro" id="IPR003439">
    <property type="entry name" value="ABC_transporter-like_ATP-bd"/>
</dbReference>
<evidence type="ECO:0000256" key="1">
    <source>
        <dbReference type="ARBA" id="ARBA00004417"/>
    </source>
</evidence>
<keyword evidence="7 11" id="KW-0067">ATP-binding</keyword>
<dbReference type="SMART" id="SM00382">
    <property type="entry name" value="AAA"/>
    <property type="match status" value="2"/>
</dbReference>
<dbReference type="GO" id="GO:0015833">
    <property type="term" value="P:peptide transport"/>
    <property type="evidence" value="ECO:0007669"/>
    <property type="project" value="InterPro"/>
</dbReference>
<dbReference type="EMBL" id="QGGG01000001">
    <property type="protein sequence ID" value="PWJ86327.1"/>
    <property type="molecule type" value="Genomic_DNA"/>
</dbReference>
<dbReference type="InterPro" id="IPR003593">
    <property type="entry name" value="AAA+_ATPase"/>
</dbReference>
<dbReference type="Pfam" id="PF00005">
    <property type="entry name" value="ABC_tran"/>
    <property type="match status" value="2"/>
</dbReference>
<dbReference type="PROSITE" id="PS00211">
    <property type="entry name" value="ABC_TRANSPORTER_1"/>
    <property type="match status" value="1"/>
</dbReference>
<evidence type="ECO:0000256" key="3">
    <source>
        <dbReference type="ARBA" id="ARBA00022448"/>
    </source>
</evidence>
<evidence type="ECO:0000256" key="4">
    <source>
        <dbReference type="ARBA" id="ARBA00022475"/>
    </source>
</evidence>
<dbReference type="InterPro" id="IPR027417">
    <property type="entry name" value="P-loop_NTPase"/>
</dbReference>
<dbReference type="SUPFAM" id="SSF52540">
    <property type="entry name" value="P-loop containing nucleoside triphosphate hydrolases"/>
    <property type="match status" value="2"/>
</dbReference>
<comment type="similarity">
    <text evidence="2">Belongs to the ABC transporter superfamily.</text>
</comment>
<dbReference type="InterPro" id="IPR050388">
    <property type="entry name" value="ABC_Ni/Peptide_Import"/>
</dbReference>
<reference evidence="11 12" key="1">
    <citation type="submission" date="2018-05" db="EMBL/GenBank/DDBJ databases">
        <title>Genomic Encyclopedia of Type Strains, Phase IV (KMG-IV): sequencing the most valuable type-strain genomes for metagenomic binning, comparative biology and taxonomic classification.</title>
        <authorList>
            <person name="Goeker M."/>
        </authorList>
    </citation>
    <scope>NUCLEOTIDE SEQUENCE [LARGE SCALE GENOMIC DNA]</scope>
    <source>
        <strain evidence="11 12">DSM 6986</strain>
    </source>
</reference>
<dbReference type="InterPro" id="IPR017871">
    <property type="entry name" value="ABC_transporter-like_CS"/>
</dbReference>
<comment type="subcellular location">
    <subcellularLocation>
        <location evidence="1">Cell inner membrane</location>
        <topology evidence="1">Peripheral membrane protein</topology>
    </subcellularLocation>
</comment>
<dbReference type="STRING" id="1192868.GCA_000304395_04209"/>
<dbReference type="InterPro" id="IPR013563">
    <property type="entry name" value="Oligopep_ABC_C"/>
</dbReference>
<gene>
    <name evidence="11" type="ORF">C7441_101207</name>
</gene>
<keyword evidence="3" id="KW-0813">Transport</keyword>
<dbReference type="OrthoDB" id="9802264at2"/>
<dbReference type="Proteomes" id="UP000245396">
    <property type="component" value="Unassembled WGS sequence"/>
</dbReference>
<dbReference type="PANTHER" id="PTHR43297">
    <property type="entry name" value="OLIGOPEPTIDE TRANSPORT ATP-BINDING PROTEIN APPD"/>
    <property type="match status" value="1"/>
</dbReference>
<evidence type="ECO:0000259" key="10">
    <source>
        <dbReference type="PROSITE" id="PS50893"/>
    </source>
</evidence>
<dbReference type="AlphaFoldDB" id="A0A316CDZ9"/>
<keyword evidence="6" id="KW-0547">Nucleotide-binding</keyword>
<keyword evidence="12" id="KW-1185">Reference proteome</keyword>
<keyword evidence="9" id="KW-0472">Membrane</keyword>
<dbReference type="GO" id="GO:0016887">
    <property type="term" value="F:ATP hydrolysis activity"/>
    <property type="evidence" value="ECO:0007669"/>
    <property type="project" value="InterPro"/>
</dbReference>
<keyword evidence="4" id="KW-1003">Cell membrane</keyword>
<evidence type="ECO:0000256" key="8">
    <source>
        <dbReference type="ARBA" id="ARBA00022967"/>
    </source>
</evidence>
<organism evidence="11 12">
    <name type="scientific">Pseudaminobacter salicylatoxidans</name>
    <dbReference type="NCBI Taxonomy" id="93369"/>
    <lineage>
        <taxon>Bacteria</taxon>
        <taxon>Pseudomonadati</taxon>
        <taxon>Pseudomonadota</taxon>
        <taxon>Alphaproteobacteria</taxon>
        <taxon>Hyphomicrobiales</taxon>
        <taxon>Phyllobacteriaceae</taxon>
        <taxon>Pseudaminobacter</taxon>
    </lineage>
</organism>
<evidence type="ECO:0000256" key="2">
    <source>
        <dbReference type="ARBA" id="ARBA00005417"/>
    </source>
</evidence>
<evidence type="ECO:0000313" key="12">
    <source>
        <dbReference type="Proteomes" id="UP000245396"/>
    </source>
</evidence>
<dbReference type="FunFam" id="3.40.50.300:FF:002585">
    <property type="entry name" value="Glutathione import ATP-binding protein GsiA"/>
    <property type="match status" value="1"/>
</dbReference>
<evidence type="ECO:0000256" key="9">
    <source>
        <dbReference type="ARBA" id="ARBA00023136"/>
    </source>
</evidence>
<dbReference type="Gene3D" id="3.40.50.300">
    <property type="entry name" value="P-loop containing nucleotide triphosphate hydrolases"/>
    <property type="match status" value="2"/>
</dbReference>
<feature type="domain" description="ABC transporter" evidence="10">
    <location>
        <begin position="17"/>
        <end position="265"/>
    </location>
</feature>
<dbReference type="GO" id="GO:0005886">
    <property type="term" value="C:plasma membrane"/>
    <property type="evidence" value="ECO:0007669"/>
    <property type="project" value="UniProtKB-SubCell"/>
</dbReference>
<dbReference type="CDD" id="cd03257">
    <property type="entry name" value="ABC_NikE_OppD_transporters"/>
    <property type="match status" value="2"/>
</dbReference>
<keyword evidence="5" id="KW-0997">Cell inner membrane</keyword>
<evidence type="ECO:0000256" key="7">
    <source>
        <dbReference type="ARBA" id="ARBA00022840"/>
    </source>
</evidence>
<dbReference type="Pfam" id="PF08352">
    <property type="entry name" value="oligo_HPY"/>
    <property type="match status" value="1"/>
</dbReference>
<evidence type="ECO:0000313" key="11">
    <source>
        <dbReference type="EMBL" id="PWJ86327.1"/>
    </source>
</evidence>
<evidence type="ECO:0000256" key="6">
    <source>
        <dbReference type="ARBA" id="ARBA00022741"/>
    </source>
</evidence>
<sequence length="549" mass="59940">MRHEKMDPSCGEAVLDIAGLNVRARSGNQWHPIVSDVSLTLRRGEILGLVGESGSGKTTIGLASLGFARTGCAFAGGEVRFKGQDLLRMAPAARRALRGDRIAYVAQSAAISFNPARTLMEQVIESVVDRGTKSRAEARADARALFRLLHLPDPDRIGDRYPHELSGGQLQRVMAAMAMLPRPDLVIFDEPTTALDVTTQVEVLSAVRELVARFGTAAIYISHDLAVVAQLAHRIMVLRHGRLVEEGETRKMLAEPQEPYTRSLWAIRTFAKDSLPASDVLLEVNGVSASYGSLKALDNVSLTLQRGRTVAVVGESGSGKSTLARVVTGLLRANGGEIRFSGETLAASAKSRTKLQLQHLQIIHQSADASLNPLHKVREVIGRPLEFFFGLTGAQRERRIVEILEQVELGAEHLDRLPSEMSGGQKQRVCIGRALAAEPALMICDEATSALDQLVQEGILKLLTRLQQEQQISYLFITHDIATVRAIADRIVVMHRGRVVQEGPKDEVLAPPYPPYTKLLLSSVPEMDPDWLDRLLASRKQAVSDKAVS</sequence>
<dbReference type="RefSeq" id="WP_109611327.1">
    <property type="nucleotide sequence ID" value="NZ_QGGG01000001.1"/>
</dbReference>